<gene>
    <name evidence="1" type="ORF">US68_C0006G0002</name>
</gene>
<name>A0A0G0I701_9BACT</name>
<accession>A0A0G0I701</accession>
<proteinExistence type="predicted"/>
<evidence type="ECO:0000313" key="2">
    <source>
        <dbReference type="Proteomes" id="UP000034231"/>
    </source>
</evidence>
<evidence type="ECO:0000313" key="1">
    <source>
        <dbReference type="EMBL" id="KKQ50322.1"/>
    </source>
</evidence>
<organism evidence="1 2">
    <name type="scientific">Candidatus Shapirobacteria bacterium GW2011_GWE1_38_10</name>
    <dbReference type="NCBI Taxonomy" id="1618488"/>
    <lineage>
        <taxon>Bacteria</taxon>
        <taxon>Candidatus Shapironibacteriota</taxon>
    </lineage>
</organism>
<comment type="caution">
    <text evidence="1">The sequence shown here is derived from an EMBL/GenBank/DDBJ whole genome shotgun (WGS) entry which is preliminary data.</text>
</comment>
<reference evidence="1 2" key="1">
    <citation type="journal article" date="2015" name="Nature">
        <title>rRNA introns, odd ribosomes, and small enigmatic genomes across a large radiation of phyla.</title>
        <authorList>
            <person name="Brown C.T."/>
            <person name="Hug L.A."/>
            <person name="Thomas B.C."/>
            <person name="Sharon I."/>
            <person name="Castelle C.J."/>
            <person name="Singh A."/>
            <person name="Wilkins M.J."/>
            <person name="Williams K.H."/>
            <person name="Banfield J.F."/>
        </authorList>
    </citation>
    <scope>NUCLEOTIDE SEQUENCE [LARGE SCALE GENOMIC DNA]</scope>
</reference>
<dbReference type="AlphaFoldDB" id="A0A0G0I701"/>
<dbReference type="Proteomes" id="UP000034231">
    <property type="component" value="Unassembled WGS sequence"/>
</dbReference>
<dbReference type="EMBL" id="LBTX01000006">
    <property type="protein sequence ID" value="KKQ50322.1"/>
    <property type="molecule type" value="Genomic_DNA"/>
</dbReference>
<sequence>MGVGIIPKIESVSDKRTDQNSLEKLKPLLRRIFPELNKDLTPGLPADLIREEEIKRRLFPNKKTVRRY</sequence>
<protein>
    <submittedName>
        <fullName evidence="1">Uncharacterized protein</fullName>
    </submittedName>
</protein>